<reference evidence="1 2" key="1">
    <citation type="submission" date="2010-06" db="EMBL/GenBank/DDBJ databases">
        <title>Complete sequence of chromosome of Nitrosococcus watsoni C-113.</title>
        <authorList>
            <consortium name="US DOE Joint Genome Institute"/>
            <person name="Lucas S."/>
            <person name="Copeland A."/>
            <person name="Lapidus A."/>
            <person name="Cheng J.-F."/>
            <person name="Bruce D."/>
            <person name="Goodwin L."/>
            <person name="Pitluck S."/>
            <person name="Malfatti S.A."/>
            <person name="Chain P.S.G."/>
            <person name="Land M."/>
            <person name="Hauser L."/>
            <person name="Kyrpides N."/>
            <person name="Ivanova N."/>
            <person name="Cambell M.A."/>
            <person name="Heidelberg J.F."/>
            <person name="Klotz M.G."/>
            <person name="Woyke T."/>
        </authorList>
    </citation>
    <scope>NUCLEOTIDE SEQUENCE [LARGE SCALE GENOMIC DNA]</scope>
    <source>
        <strain evidence="1 2">C-113</strain>
    </source>
</reference>
<sequence>MRITPSINKVLKSAEGNLQRLLTRTKILQRLTFEVRQCLPQALSPRCLVANIRDNRLIMYTDTSAQANLLRYYMPNIIKHLQQCQEYPDLRRVVVKVRPPTPILSFPQEQRPPALSQENAALLRNTARRIKDSHLKSAFLRLSLKSKK</sequence>
<name>D8K8Z5_NITWC</name>
<dbReference type="Pfam" id="PF05258">
    <property type="entry name" value="DciA"/>
    <property type="match status" value="1"/>
</dbReference>
<dbReference type="eggNOG" id="COG4701">
    <property type="taxonomic scope" value="Bacteria"/>
</dbReference>
<evidence type="ECO:0000313" key="1">
    <source>
        <dbReference type="EMBL" id="ADJ27205.1"/>
    </source>
</evidence>
<keyword evidence="2" id="KW-1185">Reference proteome</keyword>
<evidence type="ECO:0000313" key="2">
    <source>
        <dbReference type="Proteomes" id="UP000000393"/>
    </source>
</evidence>
<proteinExistence type="predicted"/>
<accession>D8K8Z5</accession>
<evidence type="ECO:0008006" key="3">
    <source>
        <dbReference type="Google" id="ProtNLM"/>
    </source>
</evidence>
<dbReference type="STRING" id="105559.Nwat_0235"/>
<gene>
    <name evidence="1" type="ordered locus">Nwat_0235</name>
</gene>
<dbReference type="HOGENOM" id="CLU_1523606_0_0_6"/>
<dbReference type="OrthoDB" id="5767011at2"/>
<dbReference type="EMBL" id="CP002086">
    <property type="protein sequence ID" value="ADJ27205.1"/>
    <property type="molecule type" value="Genomic_DNA"/>
</dbReference>
<dbReference type="KEGG" id="nwa:Nwat_0235"/>
<organism evidence="1 2">
    <name type="scientific">Nitrosococcus watsoni (strain C-113)</name>
    <dbReference type="NCBI Taxonomy" id="105559"/>
    <lineage>
        <taxon>Bacteria</taxon>
        <taxon>Pseudomonadati</taxon>
        <taxon>Pseudomonadota</taxon>
        <taxon>Gammaproteobacteria</taxon>
        <taxon>Chromatiales</taxon>
        <taxon>Chromatiaceae</taxon>
        <taxon>Nitrosococcus</taxon>
    </lineage>
</organism>
<protein>
    <recommendedName>
        <fullName evidence="3">DUF721 domain-containing protein</fullName>
    </recommendedName>
</protein>
<dbReference type="AlphaFoldDB" id="D8K8Z5"/>
<dbReference type="InterPro" id="IPR007922">
    <property type="entry name" value="DciA-like"/>
</dbReference>
<dbReference type="Proteomes" id="UP000000393">
    <property type="component" value="Chromosome"/>
</dbReference>